<proteinExistence type="predicted"/>
<keyword evidence="2" id="KW-1185">Reference proteome</keyword>
<dbReference type="SUPFAM" id="SSF48452">
    <property type="entry name" value="TPR-like"/>
    <property type="match status" value="1"/>
</dbReference>
<protein>
    <submittedName>
        <fullName evidence="1">Uncharacterized protein</fullName>
    </submittedName>
</protein>
<gene>
    <name evidence="1" type="ORF">GRI68_06780</name>
</gene>
<dbReference type="InterPro" id="IPR011990">
    <property type="entry name" value="TPR-like_helical_dom_sf"/>
</dbReference>
<reference evidence="1 2" key="1">
    <citation type="submission" date="2019-12" db="EMBL/GenBank/DDBJ databases">
        <title>Genomic-based taxomic classification of the family Erythrobacteraceae.</title>
        <authorList>
            <person name="Xu L."/>
        </authorList>
    </citation>
    <scope>NUCLEOTIDE SEQUENCE [LARGE SCALE GENOMIC DNA]</scope>
    <source>
        <strain evidence="1 2">LMG 29519</strain>
    </source>
</reference>
<dbReference type="RefSeq" id="WP_160616541.1">
    <property type="nucleotide sequence ID" value="NZ_WTYR01000001.1"/>
</dbReference>
<sequence>MTNIAAEKFARLRSYLEVDPANAVLAADCAQAGLDAARYHEVIGLVDRFEHGAVGTPALINLAGIAALYLGNAQEALDRFNTLSGSSADHNLRFNLAWAHALAGQWEEATALIDDQMRKTFPQAAMLELRIAHQLGRFDEAKALMEERLGADIDYGPLNAVMSVLGMDLNNPDLARALAAKGGDHPDALVTKAMFDIADGEADEARRKLEKVLTETRGSQPRAEIAYGLVDLMTGNAASAGLRLDRGAQQFGTHLGAWLAAGWAYLIDGQRRVARERFEHALTIDDTFAEAHGSMAVLLAMDGRESEASKAAEIACRLDPQSPTANFAQQIIRDTQLS</sequence>
<evidence type="ECO:0000313" key="1">
    <source>
        <dbReference type="EMBL" id="MXP09880.1"/>
    </source>
</evidence>
<accession>A0A6I4U1J7</accession>
<dbReference type="AlphaFoldDB" id="A0A6I4U1J7"/>
<comment type="caution">
    <text evidence="1">The sequence shown here is derived from an EMBL/GenBank/DDBJ whole genome shotgun (WGS) entry which is preliminary data.</text>
</comment>
<name>A0A6I4U1J7_9SPHN</name>
<dbReference type="OrthoDB" id="7505704at2"/>
<dbReference type="Proteomes" id="UP000429229">
    <property type="component" value="Unassembled WGS sequence"/>
</dbReference>
<evidence type="ECO:0000313" key="2">
    <source>
        <dbReference type="Proteomes" id="UP000429229"/>
    </source>
</evidence>
<dbReference type="EMBL" id="WTYR01000001">
    <property type="protein sequence ID" value="MXP09880.1"/>
    <property type="molecule type" value="Genomic_DNA"/>
</dbReference>
<dbReference type="Gene3D" id="1.25.40.10">
    <property type="entry name" value="Tetratricopeptide repeat domain"/>
    <property type="match status" value="2"/>
</dbReference>
<organism evidence="1 2">
    <name type="scientific">Alteriqipengyuania halimionae</name>
    <dbReference type="NCBI Taxonomy" id="1926630"/>
    <lineage>
        <taxon>Bacteria</taxon>
        <taxon>Pseudomonadati</taxon>
        <taxon>Pseudomonadota</taxon>
        <taxon>Alphaproteobacteria</taxon>
        <taxon>Sphingomonadales</taxon>
        <taxon>Erythrobacteraceae</taxon>
        <taxon>Alteriqipengyuania</taxon>
    </lineage>
</organism>